<name>A0A0A9BZ45_ARUDO</name>
<protein>
    <submittedName>
        <fullName evidence="1">Uncharacterized protein</fullName>
    </submittedName>
</protein>
<dbReference type="AlphaFoldDB" id="A0A0A9BZ45"/>
<organism evidence="1">
    <name type="scientific">Arundo donax</name>
    <name type="common">Giant reed</name>
    <name type="synonym">Donax arundinaceus</name>
    <dbReference type="NCBI Taxonomy" id="35708"/>
    <lineage>
        <taxon>Eukaryota</taxon>
        <taxon>Viridiplantae</taxon>
        <taxon>Streptophyta</taxon>
        <taxon>Embryophyta</taxon>
        <taxon>Tracheophyta</taxon>
        <taxon>Spermatophyta</taxon>
        <taxon>Magnoliopsida</taxon>
        <taxon>Liliopsida</taxon>
        <taxon>Poales</taxon>
        <taxon>Poaceae</taxon>
        <taxon>PACMAD clade</taxon>
        <taxon>Arundinoideae</taxon>
        <taxon>Arundineae</taxon>
        <taxon>Arundo</taxon>
    </lineage>
</organism>
<reference evidence="1" key="2">
    <citation type="journal article" date="2015" name="Data Brief">
        <title>Shoot transcriptome of the giant reed, Arundo donax.</title>
        <authorList>
            <person name="Barrero R.A."/>
            <person name="Guerrero F.D."/>
            <person name="Moolhuijzen P."/>
            <person name="Goolsby J.A."/>
            <person name="Tidwell J."/>
            <person name="Bellgard S.E."/>
            <person name="Bellgard M.I."/>
        </authorList>
    </citation>
    <scope>NUCLEOTIDE SEQUENCE</scope>
    <source>
        <tissue evidence="1">Shoot tissue taken approximately 20 cm above the soil surface</tissue>
    </source>
</reference>
<evidence type="ECO:0000313" key="1">
    <source>
        <dbReference type="EMBL" id="JAD68561.1"/>
    </source>
</evidence>
<reference evidence="1" key="1">
    <citation type="submission" date="2014-09" db="EMBL/GenBank/DDBJ databases">
        <authorList>
            <person name="Magalhaes I.L.F."/>
            <person name="Oliveira U."/>
            <person name="Santos F.R."/>
            <person name="Vidigal T.H.D.A."/>
            <person name="Brescovit A.D."/>
            <person name="Santos A.J."/>
        </authorList>
    </citation>
    <scope>NUCLEOTIDE SEQUENCE</scope>
    <source>
        <tissue evidence="1">Shoot tissue taken approximately 20 cm above the soil surface</tissue>
    </source>
</reference>
<dbReference type="EMBL" id="GBRH01229334">
    <property type="protein sequence ID" value="JAD68561.1"/>
    <property type="molecule type" value="Transcribed_RNA"/>
</dbReference>
<sequence length="71" mass="7988">MSKIGYWRIELPRLETNFKLTSAAWIKTETFFVLRISSSATIISEIDSFIGESLSISFDRQPTNEATALSA</sequence>
<accession>A0A0A9BZ45</accession>
<proteinExistence type="predicted"/>